<feature type="transmembrane region" description="Helical" evidence="5">
    <location>
        <begin position="153"/>
        <end position="171"/>
    </location>
</feature>
<dbReference type="STRING" id="363999.A0A439DCQ5"/>
<comment type="subcellular location">
    <subcellularLocation>
        <location evidence="1">Membrane</location>
        <topology evidence="1">Multi-pass membrane protein</topology>
    </subcellularLocation>
</comment>
<keyword evidence="2 5" id="KW-0812">Transmembrane</keyword>
<reference evidence="6 7" key="1">
    <citation type="submission" date="2018-12" db="EMBL/GenBank/DDBJ databases">
        <title>Draft genome sequence of Xylaria grammica IHI A82.</title>
        <authorList>
            <person name="Buettner E."/>
            <person name="Kellner H."/>
        </authorList>
    </citation>
    <scope>NUCLEOTIDE SEQUENCE [LARGE SCALE GENOMIC DNA]</scope>
    <source>
        <strain evidence="6 7">IHI A82</strain>
    </source>
</reference>
<dbReference type="Pfam" id="PF00083">
    <property type="entry name" value="Sugar_tr"/>
    <property type="match status" value="1"/>
</dbReference>
<dbReference type="Gene3D" id="1.20.1250.20">
    <property type="entry name" value="MFS general substrate transporter like domains"/>
    <property type="match status" value="2"/>
</dbReference>
<dbReference type="Pfam" id="PF00106">
    <property type="entry name" value="adh_short"/>
    <property type="match status" value="1"/>
</dbReference>
<evidence type="ECO:0008006" key="8">
    <source>
        <dbReference type="Google" id="ProtNLM"/>
    </source>
</evidence>
<comment type="caution">
    <text evidence="6">The sequence shown here is derived from an EMBL/GenBank/DDBJ whole genome shotgun (WGS) entry which is preliminary data.</text>
</comment>
<evidence type="ECO:0000256" key="3">
    <source>
        <dbReference type="ARBA" id="ARBA00022989"/>
    </source>
</evidence>
<evidence type="ECO:0000256" key="2">
    <source>
        <dbReference type="ARBA" id="ARBA00022692"/>
    </source>
</evidence>
<dbReference type="InterPro" id="IPR036291">
    <property type="entry name" value="NAD(P)-bd_dom_sf"/>
</dbReference>
<dbReference type="PRINTS" id="PR00081">
    <property type="entry name" value="GDHRDH"/>
</dbReference>
<evidence type="ECO:0000313" key="6">
    <source>
        <dbReference type="EMBL" id="RWA12165.1"/>
    </source>
</evidence>
<gene>
    <name evidence="6" type="ORF">EKO27_g2942</name>
</gene>
<dbReference type="GO" id="GO:0005351">
    <property type="term" value="F:carbohydrate:proton symporter activity"/>
    <property type="evidence" value="ECO:0007669"/>
    <property type="project" value="TreeGrafter"/>
</dbReference>
<proteinExistence type="predicted"/>
<dbReference type="InterPro" id="IPR005828">
    <property type="entry name" value="MFS_sugar_transport-like"/>
</dbReference>
<dbReference type="InterPro" id="IPR002347">
    <property type="entry name" value="SDR_fam"/>
</dbReference>
<dbReference type="Gene3D" id="3.40.50.720">
    <property type="entry name" value="NAD(P)-binding Rossmann-like Domain"/>
    <property type="match status" value="1"/>
</dbReference>
<accession>A0A439DCQ5</accession>
<keyword evidence="3 5" id="KW-1133">Transmembrane helix</keyword>
<feature type="transmembrane region" description="Helical" evidence="5">
    <location>
        <begin position="372"/>
        <end position="391"/>
    </location>
</feature>
<dbReference type="PANTHER" id="PTHR48022:SF26">
    <property type="entry name" value="MAJOR FACILITATOR SUPERFAMILY (MFS) PROFILE DOMAIN-CONTAINING PROTEIN-RELATED"/>
    <property type="match status" value="1"/>
</dbReference>
<evidence type="ECO:0000256" key="5">
    <source>
        <dbReference type="SAM" id="Phobius"/>
    </source>
</evidence>
<dbReference type="Proteomes" id="UP000286045">
    <property type="component" value="Unassembled WGS sequence"/>
</dbReference>
<dbReference type="PANTHER" id="PTHR48022">
    <property type="entry name" value="PLASTIDIC GLUCOSE TRANSPORTER 4"/>
    <property type="match status" value="1"/>
</dbReference>
<organism evidence="6 7">
    <name type="scientific">Xylaria grammica</name>
    <dbReference type="NCBI Taxonomy" id="363999"/>
    <lineage>
        <taxon>Eukaryota</taxon>
        <taxon>Fungi</taxon>
        <taxon>Dikarya</taxon>
        <taxon>Ascomycota</taxon>
        <taxon>Pezizomycotina</taxon>
        <taxon>Sordariomycetes</taxon>
        <taxon>Xylariomycetidae</taxon>
        <taxon>Xylariales</taxon>
        <taxon>Xylariaceae</taxon>
        <taxon>Xylaria</taxon>
    </lineage>
</organism>
<feature type="transmembrane region" description="Helical" evidence="5">
    <location>
        <begin position="183"/>
        <end position="200"/>
    </location>
</feature>
<dbReference type="SUPFAM" id="SSF51735">
    <property type="entry name" value="NAD(P)-binding Rossmann-fold domains"/>
    <property type="match status" value="1"/>
</dbReference>
<protein>
    <recommendedName>
        <fullName evidence="8">Major facilitator superfamily (MFS) profile domain-containing protein</fullName>
    </recommendedName>
</protein>
<dbReference type="InterPro" id="IPR036259">
    <property type="entry name" value="MFS_trans_sf"/>
</dbReference>
<evidence type="ECO:0000313" key="7">
    <source>
        <dbReference type="Proteomes" id="UP000286045"/>
    </source>
</evidence>
<dbReference type="SUPFAM" id="SSF103473">
    <property type="entry name" value="MFS general substrate transporter"/>
    <property type="match status" value="1"/>
</dbReference>
<dbReference type="InterPro" id="IPR050360">
    <property type="entry name" value="MFS_Sugar_Transporters"/>
</dbReference>
<feature type="transmembrane region" description="Helical" evidence="5">
    <location>
        <begin position="294"/>
        <end position="315"/>
    </location>
</feature>
<evidence type="ECO:0000256" key="4">
    <source>
        <dbReference type="ARBA" id="ARBA00023136"/>
    </source>
</evidence>
<keyword evidence="4 5" id="KW-0472">Membrane</keyword>
<keyword evidence="7" id="KW-1185">Reference proteome</keyword>
<dbReference type="EMBL" id="RYZI01000058">
    <property type="protein sequence ID" value="RWA12165.1"/>
    <property type="molecule type" value="Genomic_DNA"/>
</dbReference>
<dbReference type="GO" id="GO:0016020">
    <property type="term" value="C:membrane"/>
    <property type="evidence" value="ECO:0007669"/>
    <property type="project" value="UniProtKB-SubCell"/>
</dbReference>
<name>A0A439DCQ5_9PEZI</name>
<dbReference type="AlphaFoldDB" id="A0A439DCQ5"/>
<evidence type="ECO:0000256" key="1">
    <source>
        <dbReference type="ARBA" id="ARBA00004141"/>
    </source>
</evidence>
<sequence length="457" mass="50936">MPLFAPEDVNTPVLSQFSLKNKVAAVTGGARGIGVQVVRGLAEAGTDVALIYSNSSDAPEIATKISMETGVRVETFQCDVRSRDDAARVVDEIASKFGRLDVMVANAGVCANIPNLEYTEETWKSNNSVNLDGVMWTAQAAGRIFKKQGRGNLIITASVSAILVNIPQTQAAYKASKAAVDKLWFFFFFIIILFATVPWLPESPRWLIAHQHVNEAIPIIAALEEKDSDDVVVVKTLQDIQYSVSYELEHSIPWKYLLRGKKGDGHDTKTLRRLLLGAGTQFMQQFGGINIMSYYLPTVGQQLAFLAITIILRFVDISANSMLGVPWLYPTEINCLPLRTKGAAVATCTNWITNSIIVEITPIGINNLGWKFWIVWTLTNTAFLPIIYFVYPETANRTLEDLDFYYRSNPSLIVTTNRAVTSSKRPQEYINREQEEMAEIRRRASVHEAYNKNAANQ</sequence>